<comment type="caution">
    <text evidence="2">The sequence shown here is derived from an EMBL/GenBank/DDBJ whole genome shotgun (WGS) entry which is preliminary data.</text>
</comment>
<dbReference type="OrthoDB" id="5732461at2"/>
<evidence type="ECO:0000313" key="2">
    <source>
        <dbReference type="EMBL" id="RNL66219.1"/>
    </source>
</evidence>
<dbReference type="Pfam" id="PF13365">
    <property type="entry name" value="Trypsin_2"/>
    <property type="match status" value="1"/>
</dbReference>
<sequence length="284" mass="29020">MPALPKRLLAVLLGLVTAAVVLVPAASTQAARAWAPESTAVIKPGVQMLTAGAQCTANFVFRDAAGNVYVGYAAHCAGKGKSDDVNGCTTPSLPMGTAVQFVTGGNFFRPGKVVGTGRLAYSSWASMQKLRTKDANRCALNDFALVRVDRASVAKVNPTMPVWGGPSRIVSGTLATGSAIYTVGNSSMRTGKAVAKTGKILGSAGGGLGYHIRTGNPGIPGDSGSGFLDAQGRAAGVLSTLNIGISLMPVTNTMGNLGAELAWAQRYAGIKGLVLVPGTRPFKR</sequence>
<keyword evidence="1" id="KW-0732">Signal</keyword>
<dbReference type="AlphaFoldDB" id="A0A3N0CS77"/>
<dbReference type="Gene3D" id="2.40.10.10">
    <property type="entry name" value="Trypsin-like serine proteases"/>
    <property type="match status" value="1"/>
</dbReference>
<feature type="chain" id="PRO_5039508412" description="Serine protease" evidence="1">
    <location>
        <begin position="31"/>
        <end position="284"/>
    </location>
</feature>
<dbReference type="SUPFAM" id="SSF50494">
    <property type="entry name" value="Trypsin-like serine proteases"/>
    <property type="match status" value="1"/>
</dbReference>
<evidence type="ECO:0000313" key="3">
    <source>
        <dbReference type="Proteomes" id="UP000267128"/>
    </source>
</evidence>
<evidence type="ECO:0008006" key="4">
    <source>
        <dbReference type="Google" id="ProtNLM"/>
    </source>
</evidence>
<reference evidence="2 3" key="1">
    <citation type="submission" date="2018-11" db="EMBL/GenBank/DDBJ databases">
        <authorList>
            <person name="Li F."/>
        </authorList>
    </citation>
    <scope>NUCLEOTIDE SEQUENCE [LARGE SCALE GENOMIC DNA]</scope>
    <source>
        <strain evidence="2 3">Gsoil 097</strain>
    </source>
</reference>
<feature type="signal peptide" evidence="1">
    <location>
        <begin position="1"/>
        <end position="30"/>
    </location>
</feature>
<gene>
    <name evidence="2" type="ORF">EFK50_00925</name>
</gene>
<accession>A0A3N0CS77</accession>
<protein>
    <recommendedName>
        <fullName evidence="4">Serine protease</fullName>
    </recommendedName>
</protein>
<keyword evidence="3" id="KW-1185">Reference proteome</keyword>
<dbReference type="InterPro" id="IPR043504">
    <property type="entry name" value="Peptidase_S1_PA_chymotrypsin"/>
</dbReference>
<name>A0A3N0CS77_9ACTN</name>
<dbReference type="Proteomes" id="UP000267128">
    <property type="component" value="Unassembled WGS sequence"/>
</dbReference>
<proteinExistence type="predicted"/>
<dbReference type="RefSeq" id="WP_123225664.1">
    <property type="nucleotide sequence ID" value="NZ_RJSE01000001.1"/>
</dbReference>
<evidence type="ECO:0000256" key="1">
    <source>
        <dbReference type="SAM" id="SignalP"/>
    </source>
</evidence>
<dbReference type="InterPro" id="IPR009003">
    <property type="entry name" value="Peptidase_S1_PA"/>
</dbReference>
<dbReference type="EMBL" id="RJSE01000001">
    <property type="protein sequence ID" value="RNL66219.1"/>
    <property type="molecule type" value="Genomic_DNA"/>
</dbReference>
<organism evidence="2 3">
    <name type="scientific">Nocardioides marmoriginsengisoli</name>
    <dbReference type="NCBI Taxonomy" id="661483"/>
    <lineage>
        <taxon>Bacteria</taxon>
        <taxon>Bacillati</taxon>
        <taxon>Actinomycetota</taxon>
        <taxon>Actinomycetes</taxon>
        <taxon>Propionibacteriales</taxon>
        <taxon>Nocardioidaceae</taxon>
        <taxon>Nocardioides</taxon>
    </lineage>
</organism>